<dbReference type="AlphaFoldDB" id="A0A2W7MCL0"/>
<dbReference type="Proteomes" id="UP000248646">
    <property type="component" value="Unassembled WGS sequence"/>
</dbReference>
<dbReference type="Gene3D" id="3.30.450.20">
    <property type="entry name" value="PAS domain"/>
    <property type="match status" value="1"/>
</dbReference>
<feature type="domain" description="PAC" evidence="1">
    <location>
        <begin position="1"/>
        <end position="58"/>
    </location>
</feature>
<dbReference type="InterPro" id="IPR035965">
    <property type="entry name" value="PAS-like_dom_sf"/>
</dbReference>
<evidence type="ECO:0000259" key="1">
    <source>
        <dbReference type="PROSITE" id="PS50113"/>
    </source>
</evidence>
<dbReference type="SUPFAM" id="SSF55785">
    <property type="entry name" value="PYP-like sensor domain (PAS domain)"/>
    <property type="match status" value="1"/>
</dbReference>
<sequence>MQVKVLQRVERMDASGNQVWLEATYMPVFAEGSSKVIGVLKIATDITNRQNSIEQVADDLKQMSAGLM</sequence>
<organism evidence="2 3">
    <name type="scientific">Psychrobacillus insolitus</name>
    <dbReference type="NCBI Taxonomy" id="1461"/>
    <lineage>
        <taxon>Bacteria</taxon>
        <taxon>Bacillati</taxon>
        <taxon>Bacillota</taxon>
        <taxon>Bacilli</taxon>
        <taxon>Bacillales</taxon>
        <taxon>Bacillaceae</taxon>
        <taxon>Psychrobacillus</taxon>
    </lineage>
</organism>
<name>A0A2W7MCL0_9BACI</name>
<protein>
    <submittedName>
        <fullName evidence="2">PAS domain-containing protein</fullName>
    </submittedName>
</protein>
<dbReference type="InterPro" id="IPR013656">
    <property type="entry name" value="PAS_4"/>
</dbReference>
<evidence type="ECO:0000313" key="2">
    <source>
        <dbReference type="EMBL" id="PZX03147.1"/>
    </source>
</evidence>
<evidence type="ECO:0000313" key="3">
    <source>
        <dbReference type="Proteomes" id="UP000248646"/>
    </source>
</evidence>
<gene>
    <name evidence="2" type="ORF">C7437_107108</name>
</gene>
<proteinExistence type="predicted"/>
<reference evidence="2 3" key="1">
    <citation type="submission" date="2018-06" db="EMBL/GenBank/DDBJ databases">
        <title>Genomic Encyclopedia of Type Strains, Phase IV (KMG-IV): sequencing the most valuable type-strain genomes for metagenomic binning, comparative biology and taxonomic classification.</title>
        <authorList>
            <person name="Goeker M."/>
        </authorList>
    </citation>
    <scope>NUCLEOTIDE SEQUENCE [LARGE SCALE GENOMIC DNA]</scope>
    <source>
        <strain evidence="2 3">DSM 5</strain>
    </source>
</reference>
<comment type="caution">
    <text evidence="2">The sequence shown here is derived from an EMBL/GenBank/DDBJ whole genome shotgun (WGS) entry which is preliminary data.</text>
</comment>
<accession>A0A2W7MCL0</accession>
<dbReference type="Pfam" id="PF08448">
    <property type="entry name" value="PAS_4"/>
    <property type="match status" value="1"/>
</dbReference>
<keyword evidence="3" id="KW-1185">Reference proteome</keyword>
<dbReference type="InterPro" id="IPR000700">
    <property type="entry name" value="PAS-assoc_C"/>
</dbReference>
<dbReference type="PROSITE" id="PS50113">
    <property type="entry name" value="PAC"/>
    <property type="match status" value="1"/>
</dbReference>
<dbReference type="EMBL" id="QKZI01000007">
    <property type="protein sequence ID" value="PZX03147.1"/>
    <property type="molecule type" value="Genomic_DNA"/>
</dbReference>